<dbReference type="Proteomes" id="UP000277579">
    <property type="component" value="Unassembled WGS sequence"/>
</dbReference>
<name>A0A495MCV1_9FLAO</name>
<dbReference type="OrthoDB" id="8684708at2"/>
<dbReference type="SUPFAM" id="SSF54427">
    <property type="entry name" value="NTF2-like"/>
    <property type="match status" value="1"/>
</dbReference>
<dbReference type="EMBL" id="RBLC01000002">
    <property type="protein sequence ID" value="RKS23145.1"/>
    <property type="molecule type" value="Genomic_DNA"/>
</dbReference>
<dbReference type="Gene3D" id="3.10.450.50">
    <property type="match status" value="1"/>
</dbReference>
<reference evidence="1 2" key="1">
    <citation type="submission" date="2018-10" db="EMBL/GenBank/DDBJ databases">
        <title>Genomic Encyclopedia of Archaeal and Bacterial Type Strains, Phase II (KMG-II): from individual species to whole genera.</title>
        <authorList>
            <person name="Goeker M."/>
        </authorList>
    </citation>
    <scope>NUCLEOTIDE SEQUENCE [LARGE SCALE GENOMIC DNA]</scope>
    <source>
        <strain evidence="1 2">DSM 29537</strain>
    </source>
</reference>
<proteinExistence type="predicted"/>
<keyword evidence="2" id="KW-1185">Reference proteome</keyword>
<protein>
    <recommendedName>
        <fullName evidence="3">SnoaL-like protein</fullName>
    </recommendedName>
</protein>
<comment type="caution">
    <text evidence="1">The sequence shown here is derived from an EMBL/GenBank/DDBJ whole genome shotgun (WGS) entry which is preliminary data.</text>
</comment>
<dbReference type="AlphaFoldDB" id="A0A495MCV1"/>
<accession>A0A495MCV1</accession>
<evidence type="ECO:0000313" key="2">
    <source>
        <dbReference type="Proteomes" id="UP000277579"/>
    </source>
</evidence>
<gene>
    <name evidence="1" type="ORF">CLV94_2049</name>
</gene>
<evidence type="ECO:0000313" key="1">
    <source>
        <dbReference type="EMBL" id="RKS23145.1"/>
    </source>
</evidence>
<organism evidence="1 2">
    <name type="scientific">Flavobacterium endophyticum</name>
    <dbReference type="NCBI Taxonomy" id="1540163"/>
    <lineage>
        <taxon>Bacteria</taxon>
        <taxon>Pseudomonadati</taxon>
        <taxon>Bacteroidota</taxon>
        <taxon>Flavobacteriia</taxon>
        <taxon>Flavobacteriales</taxon>
        <taxon>Flavobacteriaceae</taxon>
        <taxon>Flavobacterium</taxon>
    </lineage>
</organism>
<sequence>MNLPNSILELVKAQNNFDSIAYANCFAETATVLDEGKAYTGTIEIEKWIAEANQKYKAVMKPIGYTESGSSSILTTEVSGTFEGSPLILNYHFEIIDGLIQSLEVTA</sequence>
<dbReference type="InterPro" id="IPR032710">
    <property type="entry name" value="NTF2-like_dom_sf"/>
</dbReference>
<dbReference type="RefSeq" id="WP_121376371.1">
    <property type="nucleotide sequence ID" value="NZ_RBLC01000002.1"/>
</dbReference>
<evidence type="ECO:0008006" key="3">
    <source>
        <dbReference type="Google" id="ProtNLM"/>
    </source>
</evidence>